<comment type="caution">
    <text evidence="1">The sequence shown here is derived from an EMBL/GenBank/DDBJ whole genome shotgun (WGS) entry which is preliminary data.</text>
</comment>
<evidence type="ECO:0000313" key="1">
    <source>
        <dbReference type="EMBL" id="ELP52566.1"/>
    </source>
</evidence>
<protein>
    <submittedName>
        <fullName evidence="1">Uncharacterized protein</fullName>
    </submittedName>
</protein>
<dbReference type="AlphaFoldDB" id="L7E143"/>
<gene>
    <name evidence="1" type="ORF">O53_4291</name>
</gene>
<name>L7E143_MICAE</name>
<proteinExistence type="predicted"/>
<organism evidence="1 2">
    <name type="scientific">Microcystis aeruginosa TAIHU98</name>
    <dbReference type="NCBI Taxonomy" id="1134457"/>
    <lineage>
        <taxon>Bacteria</taxon>
        <taxon>Bacillati</taxon>
        <taxon>Cyanobacteriota</taxon>
        <taxon>Cyanophyceae</taxon>
        <taxon>Oscillatoriophycideae</taxon>
        <taxon>Chroococcales</taxon>
        <taxon>Microcystaceae</taxon>
        <taxon>Microcystis</taxon>
    </lineage>
</organism>
<reference evidence="1 2" key="1">
    <citation type="journal article" date="2013" name="Genome Announc.">
        <title>Whole-Genome Sequence of Microcystis aeruginosa TAIHU98, a Nontoxic Bloom-Forming Strain Isolated from Taihu Lake, China.</title>
        <authorList>
            <person name="Yang C."/>
            <person name="Zhang W."/>
            <person name="Ren M."/>
            <person name="Song L."/>
            <person name="Li T."/>
            <person name="Zhao J."/>
        </authorList>
    </citation>
    <scope>NUCLEOTIDE SEQUENCE [LARGE SCALE GENOMIC DNA]</scope>
    <source>
        <strain evidence="1 2">TAIHU98</strain>
    </source>
</reference>
<sequence>MTFPDNSHHLDQKKSNRCKTRQLDCLLSLTGVLRGFFAHKY</sequence>
<accession>L7E143</accession>
<dbReference type="EMBL" id="ANKQ01000003">
    <property type="protein sequence ID" value="ELP52566.1"/>
    <property type="molecule type" value="Genomic_DNA"/>
</dbReference>
<dbReference type="Proteomes" id="UP000010932">
    <property type="component" value="Unassembled WGS sequence"/>
</dbReference>
<dbReference type="PATRIC" id="fig|1134457.3.peg.4609"/>
<evidence type="ECO:0000313" key="2">
    <source>
        <dbReference type="Proteomes" id="UP000010932"/>
    </source>
</evidence>